<feature type="region of interest" description="Disordered" evidence="6">
    <location>
        <begin position="731"/>
        <end position="750"/>
    </location>
</feature>
<dbReference type="InterPro" id="IPR034423">
    <property type="entry name" value="RBM19_RRM5"/>
</dbReference>
<feature type="region of interest" description="Disordered" evidence="6">
    <location>
        <begin position="409"/>
        <end position="441"/>
    </location>
</feature>
<dbReference type="InterPro" id="IPR051945">
    <property type="entry name" value="RRM_MRD1_RNA_proc_ribogen"/>
</dbReference>
<feature type="region of interest" description="Disordered" evidence="6">
    <location>
        <begin position="842"/>
        <end position="875"/>
    </location>
</feature>
<dbReference type="PANTHER" id="PTHR48039">
    <property type="entry name" value="RNA-BINDING MOTIF PROTEIN 14B"/>
    <property type="match status" value="1"/>
</dbReference>
<keyword evidence="3 5" id="KW-0694">RNA-binding</keyword>
<feature type="domain" description="RRM" evidence="7">
    <location>
        <begin position="15"/>
        <end position="92"/>
    </location>
</feature>
<dbReference type="OrthoDB" id="439639at2759"/>
<name>D8LH81_ECTSI</name>
<proteinExistence type="predicted"/>
<dbReference type="AlphaFoldDB" id="D8LH81"/>
<dbReference type="FunCoup" id="D8LH81">
    <property type="interactions" value="167"/>
</dbReference>
<feature type="region of interest" description="Disordered" evidence="6">
    <location>
        <begin position="611"/>
        <end position="640"/>
    </location>
</feature>
<dbReference type="OMA" id="FNNTCIQ"/>
<dbReference type="CDD" id="cd12317">
    <property type="entry name" value="RRM4_RBM19_RRM3_MRD1"/>
    <property type="match status" value="1"/>
</dbReference>
<feature type="domain" description="RRM" evidence="7">
    <location>
        <begin position="333"/>
        <end position="410"/>
    </location>
</feature>
<feature type="domain" description="RRM" evidence="7">
    <location>
        <begin position="756"/>
        <end position="833"/>
    </location>
</feature>
<dbReference type="PANTHER" id="PTHR48039:SF5">
    <property type="entry name" value="RNA-BINDING PROTEIN 28"/>
    <property type="match status" value="1"/>
</dbReference>
<dbReference type="InParanoid" id="D8LH81"/>
<keyword evidence="4" id="KW-0539">Nucleus</keyword>
<dbReference type="InterPro" id="IPR012677">
    <property type="entry name" value="Nucleotide-bd_a/b_plait_sf"/>
</dbReference>
<comment type="subcellular location">
    <subcellularLocation>
        <location evidence="1">Nucleus</location>
    </subcellularLocation>
</comment>
<dbReference type="CDD" id="cd12320">
    <property type="entry name" value="RRM6_RBM19_RRM5_MRD1"/>
    <property type="match status" value="1"/>
</dbReference>
<feature type="compositionally biased region" description="Basic and acidic residues" evidence="6">
    <location>
        <begin position="104"/>
        <end position="137"/>
    </location>
</feature>
<evidence type="ECO:0000256" key="5">
    <source>
        <dbReference type="PROSITE-ProRule" id="PRU00176"/>
    </source>
</evidence>
<evidence type="ECO:0000313" key="8">
    <source>
        <dbReference type="EMBL" id="CBN74300.1"/>
    </source>
</evidence>
<feature type="compositionally biased region" description="Low complexity" evidence="6">
    <location>
        <begin position="413"/>
        <end position="431"/>
    </location>
</feature>
<gene>
    <name evidence="8" type="ORF">Esi_0019_0075</name>
</gene>
<evidence type="ECO:0000256" key="6">
    <source>
        <dbReference type="SAM" id="MobiDB-lite"/>
    </source>
</evidence>
<evidence type="ECO:0000256" key="2">
    <source>
        <dbReference type="ARBA" id="ARBA00022737"/>
    </source>
</evidence>
<dbReference type="CDD" id="cd12318">
    <property type="entry name" value="RRM5_RBM19_like"/>
    <property type="match status" value="1"/>
</dbReference>
<keyword evidence="9" id="KW-1185">Reference proteome</keyword>
<evidence type="ECO:0000256" key="1">
    <source>
        <dbReference type="ARBA" id="ARBA00004123"/>
    </source>
</evidence>
<feature type="domain" description="RRM" evidence="7">
    <location>
        <begin position="531"/>
        <end position="603"/>
    </location>
</feature>
<organism evidence="8 9">
    <name type="scientific">Ectocarpus siliculosus</name>
    <name type="common">Brown alga</name>
    <name type="synonym">Conferva siliculosa</name>
    <dbReference type="NCBI Taxonomy" id="2880"/>
    <lineage>
        <taxon>Eukaryota</taxon>
        <taxon>Sar</taxon>
        <taxon>Stramenopiles</taxon>
        <taxon>Ochrophyta</taxon>
        <taxon>PX clade</taxon>
        <taxon>Phaeophyceae</taxon>
        <taxon>Ectocarpales</taxon>
        <taxon>Ectocarpaceae</taxon>
        <taxon>Ectocarpus</taxon>
    </lineage>
</organism>
<dbReference type="SUPFAM" id="SSF54928">
    <property type="entry name" value="RNA-binding domain, RBD"/>
    <property type="match status" value="3"/>
</dbReference>
<accession>D8LH81</accession>
<evidence type="ECO:0000259" key="7">
    <source>
        <dbReference type="PROSITE" id="PS50102"/>
    </source>
</evidence>
<dbReference type="Pfam" id="PF00076">
    <property type="entry name" value="RRM_1"/>
    <property type="match status" value="5"/>
</dbReference>
<dbReference type="PROSITE" id="PS50102">
    <property type="entry name" value="RRM"/>
    <property type="match status" value="5"/>
</dbReference>
<feature type="region of interest" description="Disordered" evidence="6">
    <location>
        <begin position="92"/>
        <end position="153"/>
    </location>
</feature>
<protein>
    <submittedName>
        <fullName evidence="8">RNA binding protein</fullName>
    </submittedName>
</protein>
<dbReference type="GO" id="GO:0003729">
    <property type="term" value="F:mRNA binding"/>
    <property type="evidence" value="ECO:0007669"/>
    <property type="project" value="TreeGrafter"/>
</dbReference>
<feature type="compositionally biased region" description="Gly residues" evidence="6">
    <location>
        <begin position="280"/>
        <end position="290"/>
    </location>
</feature>
<keyword evidence="2" id="KW-0677">Repeat</keyword>
<dbReference type="Gene3D" id="3.30.70.330">
    <property type="match status" value="5"/>
</dbReference>
<dbReference type="CDD" id="cd12565">
    <property type="entry name" value="RRM1_MRD1"/>
    <property type="match status" value="1"/>
</dbReference>
<reference evidence="8 9" key="1">
    <citation type="journal article" date="2010" name="Nature">
        <title>The Ectocarpus genome and the independent evolution of multicellularity in brown algae.</title>
        <authorList>
            <person name="Cock J.M."/>
            <person name="Sterck L."/>
            <person name="Rouze P."/>
            <person name="Scornet D."/>
            <person name="Allen A.E."/>
            <person name="Amoutzias G."/>
            <person name="Anthouard V."/>
            <person name="Artiguenave F."/>
            <person name="Aury J.M."/>
            <person name="Badger J.H."/>
            <person name="Beszteri B."/>
            <person name="Billiau K."/>
            <person name="Bonnet E."/>
            <person name="Bothwell J.H."/>
            <person name="Bowler C."/>
            <person name="Boyen C."/>
            <person name="Brownlee C."/>
            <person name="Carrano C.J."/>
            <person name="Charrier B."/>
            <person name="Cho G.Y."/>
            <person name="Coelho S.M."/>
            <person name="Collen J."/>
            <person name="Corre E."/>
            <person name="Da Silva C."/>
            <person name="Delage L."/>
            <person name="Delaroque N."/>
            <person name="Dittami S.M."/>
            <person name="Doulbeau S."/>
            <person name="Elias M."/>
            <person name="Farnham G."/>
            <person name="Gachon C.M."/>
            <person name="Gschloessl B."/>
            <person name="Heesch S."/>
            <person name="Jabbari K."/>
            <person name="Jubin C."/>
            <person name="Kawai H."/>
            <person name="Kimura K."/>
            <person name="Kloareg B."/>
            <person name="Kupper F.C."/>
            <person name="Lang D."/>
            <person name="Le Bail A."/>
            <person name="Leblanc C."/>
            <person name="Lerouge P."/>
            <person name="Lohr M."/>
            <person name="Lopez P.J."/>
            <person name="Martens C."/>
            <person name="Maumus F."/>
            <person name="Michel G."/>
            <person name="Miranda-Saavedra D."/>
            <person name="Morales J."/>
            <person name="Moreau H."/>
            <person name="Motomura T."/>
            <person name="Nagasato C."/>
            <person name="Napoli C.A."/>
            <person name="Nelson D.R."/>
            <person name="Nyvall-Collen P."/>
            <person name="Peters A.F."/>
            <person name="Pommier C."/>
            <person name="Potin P."/>
            <person name="Poulain J."/>
            <person name="Quesneville H."/>
            <person name="Read B."/>
            <person name="Rensing S.A."/>
            <person name="Ritter A."/>
            <person name="Rousvoal S."/>
            <person name="Samanta M."/>
            <person name="Samson G."/>
            <person name="Schroeder D.C."/>
            <person name="Segurens B."/>
            <person name="Strittmatter M."/>
            <person name="Tonon T."/>
            <person name="Tregear J.W."/>
            <person name="Valentin K."/>
            <person name="von Dassow P."/>
            <person name="Yamagishi T."/>
            <person name="Van de Peer Y."/>
            <person name="Wincker P."/>
        </authorList>
    </citation>
    <scope>NUCLEOTIDE SEQUENCE [LARGE SCALE GENOMIC DNA]</scope>
    <source>
        <strain evidence="9">Ec32 / CCAP1310/4</strain>
    </source>
</reference>
<dbReference type="EMBL" id="FN649750">
    <property type="protein sequence ID" value="CBN74300.1"/>
    <property type="molecule type" value="Genomic_DNA"/>
</dbReference>
<feature type="domain" description="RRM" evidence="7">
    <location>
        <begin position="648"/>
        <end position="732"/>
    </location>
</feature>
<dbReference type="SMART" id="SM00360">
    <property type="entry name" value="RRM"/>
    <property type="match status" value="5"/>
</dbReference>
<feature type="region of interest" description="Disordered" evidence="6">
    <location>
        <begin position="178"/>
        <end position="331"/>
    </location>
</feature>
<dbReference type="STRING" id="2880.D8LH81"/>
<sequence>MPYTATEKEMEAPKTRLIVKNVPKHVDEKRLWQHFAERGEVSDAKIVRTKDGKSRQFAFVGFTTESDAEEALKYYNQTFLDTSRIQVERAQPKGNAGIARPWSKHSEGSSRAQKLAEAKARKEVKAKDKKRKTDESSSAKAAAASARGKVEKEEFMAALKKRSEARFWDNDDALLDQAQAAAGGNIEDREGTNSDATSSDDDQASEDNQELADGADSDAESTEEGTLGSTSSSKEKRQAGGGSDMDWLRSKVGKGGAGRGKAKGDEASASESESEEDEQGGGAGTGGTGSKGSASGRGESENPKRNAQTADGGHSDNEGDEEEEEEESGLSVGRLFVRNLPYTCTEDDLRDLFGSFGMLSEVHLPVDDVKKGKGFAFVQFVIPEDAGKALEQLDRHAFHGRLLHIIPARRQPGSSGAEASGTAGSAATAGKSYKEKKEMDRRARAGDTVGWNASFVRSDTVVDALADRLGVGKSDILDREEGDMAVRLALGETLLVKENKEYFEKEGVDLSVLESTKGKGSGKGAEERSSTVILVKNLPYSAEAAELAKRFGAFGDVGRVLLPPSKTVALVEFLAASDAKKAFKRLACARFQHVLLYLEWAPLKAFKDTFEPSSKPASLPASEKAATGEEAKVDEDEVAAGRASKEPLTMFVKNLSFSTTEAGLRTCFEKAGLQVRSVSIPRKKGPGASEATLSMGFGFVECADASLVDKSLKTLQGTVLDGHALELKRSTKRLTPATKASSSSSSSSQGDSLKRTKIIIRNIPFQATAKEIRELCSSFGQLKRVRLPKKFDGGHRGFAFVDFLTAQEAMGAKKSLESTHFYGRHLVGEWAEDGEDMDTLRAKAARDLRGPSNGGRPAKRQKAASSGDDFADMDG</sequence>
<dbReference type="GO" id="GO:0005634">
    <property type="term" value="C:nucleus"/>
    <property type="evidence" value="ECO:0007669"/>
    <property type="project" value="UniProtKB-SubCell"/>
</dbReference>
<dbReference type="InterPro" id="IPR000504">
    <property type="entry name" value="RRM_dom"/>
</dbReference>
<evidence type="ECO:0000256" key="4">
    <source>
        <dbReference type="ARBA" id="ARBA00023242"/>
    </source>
</evidence>
<evidence type="ECO:0000256" key="3">
    <source>
        <dbReference type="ARBA" id="ARBA00022884"/>
    </source>
</evidence>
<feature type="compositionally biased region" description="Basic and acidic residues" evidence="6">
    <location>
        <begin position="432"/>
        <end position="441"/>
    </location>
</feature>
<feature type="compositionally biased region" description="Acidic residues" evidence="6">
    <location>
        <begin position="318"/>
        <end position="328"/>
    </location>
</feature>
<dbReference type="InterPro" id="IPR035979">
    <property type="entry name" value="RBD_domain_sf"/>
</dbReference>
<evidence type="ECO:0000313" key="9">
    <source>
        <dbReference type="Proteomes" id="UP000002630"/>
    </source>
</evidence>
<feature type="compositionally biased region" description="Acidic residues" evidence="6">
    <location>
        <begin position="198"/>
        <end position="223"/>
    </location>
</feature>
<dbReference type="EMBL" id="FN648364">
    <property type="protein sequence ID" value="CBN74300.1"/>
    <property type="molecule type" value="Genomic_DNA"/>
</dbReference>
<dbReference type="Proteomes" id="UP000002630">
    <property type="component" value="Linkage Group LG25"/>
</dbReference>
<dbReference type="eggNOG" id="KOG0110">
    <property type="taxonomic scope" value="Eukaryota"/>
</dbReference>